<gene>
    <name evidence="5" type="ORF">ACFFJ8_02895</name>
</gene>
<evidence type="ECO:0000256" key="3">
    <source>
        <dbReference type="ARBA" id="ARBA00023163"/>
    </source>
</evidence>
<dbReference type="Pfam" id="PF12833">
    <property type="entry name" value="HTH_18"/>
    <property type="match status" value="1"/>
</dbReference>
<dbReference type="PANTHER" id="PTHR43280">
    <property type="entry name" value="ARAC-FAMILY TRANSCRIPTIONAL REGULATOR"/>
    <property type="match status" value="1"/>
</dbReference>
<dbReference type="InterPro" id="IPR003313">
    <property type="entry name" value="AraC-bd"/>
</dbReference>
<reference evidence="5 6" key="1">
    <citation type="submission" date="2024-09" db="EMBL/GenBank/DDBJ databases">
        <authorList>
            <person name="Sun Q."/>
            <person name="Mori K."/>
        </authorList>
    </citation>
    <scope>NUCLEOTIDE SEQUENCE [LARGE SCALE GENOMIC DNA]</scope>
    <source>
        <strain evidence="5 6">CCM 4839</strain>
    </source>
</reference>
<dbReference type="InterPro" id="IPR014710">
    <property type="entry name" value="RmlC-like_jellyroll"/>
</dbReference>
<dbReference type="EMBL" id="JBHLVF010000006">
    <property type="protein sequence ID" value="MFC0390318.1"/>
    <property type="molecule type" value="Genomic_DNA"/>
</dbReference>
<dbReference type="InterPro" id="IPR009057">
    <property type="entry name" value="Homeodomain-like_sf"/>
</dbReference>
<dbReference type="SUPFAM" id="SSF51215">
    <property type="entry name" value="Regulatory protein AraC"/>
    <property type="match status" value="1"/>
</dbReference>
<keyword evidence="6" id="KW-1185">Reference proteome</keyword>
<organism evidence="5 6">
    <name type="scientific">Paenibacillus mendelii</name>
    <dbReference type="NCBI Taxonomy" id="206163"/>
    <lineage>
        <taxon>Bacteria</taxon>
        <taxon>Bacillati</taxon>
        <taxon>Bacillota</taxon>
        <taxon>Bacilli</taxon>
        <taxon>Bacillales</taxon>
        <taxon>Paenibacillaceae</taxon>
        <taxon>Paenibacillus</taxon>
    </lineage>
</organism>
<dbReference type="PRINTS" id="PR00032">
    <property type="entry name" value="HTHARAC"/>
</dbReference>
<dbReference type="RefSeq" id="WP_204819209.1">
    <property type="nucleotide sequence ID" value="NZ_JANHOF010000003.1"/>
</dbReference>
<evidence type="ECO:0000256" key="2">
    <source>
        <dbReference type="ARBA" id="ARBA00023125"/>
    </source>
</evidence>
<dbReference type="InterPro" id="IPR037923">
    <property type="entry name" value="HTH-like"/>
</dbReference>
<dbReference type="PANTHER" id="PTHR43280:SF28">
    <property type="entry name" value="HTH-TYPE TRANSCRIPTIONAL ACTIVATOR RHAS"/>
    <property type="match status" value="1"/>
</dbReference>
<evidence type="ECO:0000313" key="5">
    <source>
        <dbReference type="EMBL" id="MFC0390318.1"/>
    </source>
</evidence>
<feature type="domain" description="HTH araC/xylS-type" evidence="4">
    <location>
        <begin position="194"/>
        <end position="296"/>
    </location>
</feature>
<dbReference type="Gene3D" id="2.60.120.10">
    <property type="entry name" value="Jelly Rolls"/>
    <property type="match status" value="1"/>
</dbReference>
<name>A0ABV6J355_9BACL</name>
<dbReference type="InterPro" id="IPR018060">
    <property type="entry name" value="HTH_AraC"/>
</dbReference>
<accession>A0ABV6J355</accession>
<protein>
    <submittedName>
        <fullName evidence="5">Helix-turn-helix domain-containing protein</fullName>
    </submittedName>
</protein>
<dbReference type="PROSITE" id="PS01124">
    <property type="entry name" value="HTH_ARAC_FAMILY_2"/>
    <property type="match status" value="1"/>
</dbReference>
<keyword evidence="3" id="KW-0804">Transcription</keyword>
<sequence length="297" mass="34284">MHVEIHFSDMSHTLQIVGCHFGVKPAGWEYPRHHHHLFEIIYCWDGAVTLIVDDHEIRINSGDLLLLKPGVKHHSRNDSAGPHTFFNIHFNIDDLELRNLLTASPYQHMKRENVHQTRLPAYMDEIESLLQQGLLNSGNHYWMDDERFITLRSMEKLSLQGHILLIMKEVISYVTSVVLADDEDGHAGGSTLQIDVAHEIEARLQSVDCFKGVIAQIAQEQNISRSHCHKIFTRVYGMSPRQYLSQLKLNQAKLLLLGYEFTIEEISKKLGFSTISHFSRQFRRWTGVSPNQFRPKP</sequence>
<evidence type="ECO:0000259" key="4">
    <source>
        <dbReference type="PROSITE" id="PS01124"/>
    </source>
</evidence>
<dbReference type="Proteomes" id="UP001589818">
    <property type="component" value="Unassembled WGS sequence"/>
</dbReference>
<dbReference type="Pfam" id="PF02311">
    <property type="entry name" value="AraC_binding"/>
    <property type="match status" value="1"/>
</dbReference>
<keyword evidence="2" id="KW-0238">DNA-binding</keyword>
<dbReference type="InterPro" id="IPR020449">
    <property type="entry name" value="Tscrpt_reg_AraC-type_HTH"/>
</dbReference>
<evidence type="ECO:0000313" key="6">
    <source>
        <dbReference type="Proteomes" id="UP001589818"/>
    </source>
</evidence>
<dbReference type="SUPFAM" id="SSF46689">
    <property type="entry name" value="Homeodomain-like"/>
    <property type="match status" value="1"/>
</dbReference>
<evidence type="ECO:0000256" key="1">
    <source>
        <dbReference type="ARBA" id="ARBA00023015"/>
    </source>
</evidence>
<comment type="caution">
    <text evidence="5">The sequence shown here is derived from an EMBL/GenBank/DDBJ whole genome shotgun (WGS) entry which is preliminary data.</text>
</comment>
<keyword evidence="1" id="KW-0805">Transcription regulation</keyword>
<proteinExistence type="predicted"/>
<dbReference type="SMART" id="SM00342">
    <property type="entry name" value="HTH_ARAC"/>
    <property type="match status" value="1"/>
</dbReference>
<dbReference type="Gene3D" id="1.10.10.60">
    <property type="entry name" value="Homeodomain-like"/>
    <property type="match status" value="2"/>
</dbReference>